<sequence length="299" mass="33266">MPLLDLAIDNGSVPANLYQVMPSFAHSEDSTMRIAQSHKNGGHSKSIPKRPTSSIVKSIQTLEVEVPIENTAFLGSSLISSIQARRKKSFDLYISLAQDYYLLISTESHEVNARIGNGSAASPLHDAVMQGQSIYSIETSQHILAYDSETLLIECCKFQKVLQACVNRRNPELLSMLLDHSPRLDVVAGIWASLVQIAFRWGYRIKVDLASEKSYPFFYRLTTEIVGRIPLHLAVNSGVKMVKYLAGELKTKPGSSQPLDTNSIEIEEAFIPLEFITKTDKIGRHALWFLCGLREQGSN</sequence>
<dbReference type="Proteomes" id="UP000244855">
    <property type="component" value="Unassembled WGS sequence"/>
</dbReference>
<dbReference type="EMBL" id="KZ805631">
    <property type="protein sequence ID" value="PVH92940.1"/>
    <property type="molecule type" value="Genomic_DNA"/>
</dbReference>
<evidence type="ECO:0000256" key="1">
    <source>
        <dbReference type="SAM" id="MobiDB-lite"/>
    </source>
</evidence>
<protein>
    <recommendedName>
        <fullName evidence="4">Ankyrin</fullName>
    </recommendedName>
</protein>
<organism evidence="2 3">
    <name type="scientific">Periconia macrospinosa</name>
    <dbReference type="NCBI Taxonomy" id="97972"/>
    <lineage>
        <taxon>Eukaryota</taxon>
        <taxon>Fungi</taxon>
        <taxon>Dikarya</taxon>
        <taxon>Ascomycota</taxon>
        <taxon>Pezizomycotina</taxon>
        <taxon>Dothideomycetes</taxon>
        <taxon>Pleosporomycetidae</taxon>
        <taxon>Pleosporales</taxon>
        <taxon>Massarineae</taxon>
        <taxon>Periconiaceae</taxon>
        <taxon>Periconia</taxon>
    </lineage>
</organism>
<proteinExistence type="predicted"/>
<feature type="region of interest" description="Disordered" evidence="1">
    <location>
        <begin position="32"/>
        <end position="51"/>
    </location>
</feature>
<keyword evidence="3" id="KW-1185">Reference proteome</keyword>
<dbReference type="AlphaFoldDB" id="A0A2V1D4G3"/>
<evidence type="ECO:0008006" key="4">
    <source>
        <dbReference type="Google" id="ProtNLM"/>
    </source>
</evidence>
<gene>
    <name evidence="2" type="ORF">DM02DRAFT_662448</name>
</gene>
<evidence type="ECO:0000313" key="3">
    <source>
        <dbReference type="Proteomes" id="UP000244855"/>
    </source>
</evidence>
<evidence type="ECO:0000313" key="2">
    <source>
        <dbReference type="EMBL" id="PVH92940.1"/>
    </source>
</evidence>
<accession>A0A2V1D4G3</accession>
<name>A0A2V1D4G3_9PLEO</name>
<reference evidence="2 3" key="1">
    <citation type="journal article" date="2018" name="Sci. Rep.">
        <title>Comparative genomics provides insights into the lifestyle and reveals functional heterogeneity of dark septate endophytic fungi.</title>
        <authorList>
            <person name="Knapp D.G."/>
            <person name="Nemeth J.B."/>
            <person name="Barry K."/>
            <person name="Hainaut M."/>
            <person name="Henrissat B."/>
            <person name="Johnson J."/>
            <person name="Kuo A."/>
            <person name="Lim J.H.P."/>
            <person name="Lipzen A."/>
            <person name="Nolan M."/>
            <person name="Ohm R.A."/>
            <person name="Tamas L."/>
            <person name="Grigoriev I.V."/>
            <person name="Spatafora J.W."/>
            <person name="Nagy L.G."/>
            <person name="Kovacs G.M."/>
        </authorList>
    </citation>
    <scope>NUCLEOTIDE SEQUENCE [LARGE SCALE GENOMIC DNA]</scope>
    <source>
        <strain evidence="2 3">DSE2036</strain>
    </source>
</reference>